<accession>A0A285P0D3</accession>
<evidence type="ECO:0000313" key="3">
    <source>
        <dbReference type="Proteomes" id="UP000218627"/>
    </source>
</evidence>
<keyword evidence="1" id="KW-0472">Membrane</keyword>
<name>A0A285P0D3_9AQUI</name>
<dbReference type="EMBL" id="OBEN01000007">
    <property type="protein sequence ID" value="SNZ15204.1"/>
    <property type="molecule type" value="Genomic_DNA"/>
</dbReference>
<evidence type="ECO:0000313" key="2">
    <source>
        <dbReference type="EMBL" id="SNZ15204.1"/>
    </source>
</evidence>
<evidence type="ECO:0000256" key="1">
    <source>
        <dbReference type="SAM" id="Phobius"/>
    </source>
</evidence>
<proteinExistence type="predicted"/>
<keyword evidence="1" id="KW-1133">Transmembrane helix</keyword>
<keyword evidence="3" id="KW-1185">Reference proteome</keyword>
<dbReference type="Proteomes" id="UP000218627">
    <property type="component" value="Unassembled WGS sequence"/>
</dbReference>
<dbReference type="AlphaFoldDB" id="A0A285P0D3"/>
<sequence>MSEQKGPSLIGLLKKLDDKEALLLLEEYLKAKKEGNNDKINELAGKVSRLLDVPLLVLEDIDEEALKDFLKWRFFLLSASTDIFGSFFVLGLIVVYLTRDRTDIFVKAFMFAIYFMVAVAILFVLFNGYLLLRIVRKAKKKKS</sequence>
<organism evidence="2 3">
    <name type="scientific">Hydrogenobacter hydrogenophilus</name>
    <dbReference type="NCBI Taxonomy" id="35835"/>
    <lineage>
        <taxon>Bacteria</taxon>
        <taxon>Pseudomonadati</taxon>
        <taxon>Aquificota</taxon>
        <taxon>Aquificia</taxon>
        <taxon>Aquificales</taxon>
        <taxon>Aquificaceae</taxon>
        <taxon>Hydrogenobacter</taxon>
    </lineage>
</organism>
<protein>
    <submittedName>
        <fullName evidence="2">Uncharacterized protein</fullName>
    </submittedName>
</protein>
<reference evidence="3" key="1">
    <citation type="submission" date="2017-09" db="EMBL/GenBank/DDBJ databases">
        <authorList>
            <person name="Varghese N."/>
            <person name="Submissions S."/>
        </authorList>
    </citation>
    <scope>NUCLEOTIDE SEQUENCE [LARGE SCALE GENOMIC DNA]</scope>
    <source>
        <strain evidence="3">DSM 2913</strain>
    </source>
</reference>
<keyword evidence="1" id="KW-0812">Transmembrane</keyword>
<gene>
    <name evidence="2" type="ORF">SAMN06265353_1321</name>
</gene>
<feature type="transmembrane region" description="Helical" evidence="1">
    <location>
        <begin position="74"/>
        <end position="97"/>
    </location>
</feature>
<feature type="transmembrane region" description="Helical" evidence="1">
    <location>
        <begin position="109"/>
        <end position="132"/>
    </location>
</feature>
<dbReference type="RefSeq" id="WP_096602614.1">
    <property type="nucleotide sequence ID" value="NZ_OBEN01000007.1"/>
</dbReference>